<evidence type="ECO:0000259" key="1">
    <source>
        <dbReference type="PROSITE" id="PS00028"/>
    </source>
</evidence>
<organism evidence="2 3">
    <name type="scientific">Hydnomerulius pinastri MD-312</name>
    <dbReference type="NCBI Taxonomy" id="994086"/>
    <lineage>
        <taxon>Eukaryota</taxon>
        <taxon>Fungi</taxon>
        <taxon>Dikarya</taxon>
        <taxon>Basidiomycota</taxon>
        <taxon>Agaricomycotina</taxon>
        <taxon>Agaricomycetes</taxon>
        <taxon>Agaricomycetidae</taxon>
        <taxon>Boletales</taxon>
        <taxon>Boletales incertae sedis</taxon>
        <taxon>Leucogyrophana</taxon>
    </lineage>
</organism>
<sequence>MARVFGNGYSMAFTPPQSLIRKTLTEEDVDRQKSHKALSFFRSLDTTQSSSILFKRRAMDDIQYNQNFGDEEYVEVIAYAIDRMIHTCHWLDGGGNPCNQDLEARDFNVHLRTAHGLVAHSQSYPCRWFGCSGGVMTRPGLERHVHEIHLASRWACCRCNYVGTRKQNLRAHLAGCSNPGDGGN</sequence>
<dbReference type="InterPro" id="IPR013087">
    <property type="entry name" value="Znf_C2H2_type"/>
</dbReference>
<feature type="domain" description="C2H2-type" evidence="1">
    <location>
        <begin position="126"/>
        <end position="149"/>
    </location>
</feature>
<dbReference type="Proteomes" id="UP000053820">
    <property type="component" value="Unassembled WGS sequence"/>
</dbReference>
<dbReference type="HOGENOM" id="CLU_126337_0_0_1"/>
<dbReference type="AlphaFoldDB" id="A0A0C9VYQ1"/>
<dbReference type="EMBL" id="KN839931">
    <property type="protein sequence ID" value="KIJ58523.1"/>
    <property type="molecule type" value="Genomic_DNA"/>
</dbReference>
<evidence type="ECO:0000313" key="2">
    <source>
        <dbReference type="EMBL" id="KIJ58523.1"/>
    </source>
</evidence>
<keyword evidence="3" id="KW-1185">Reference proteome</keyword>
<feature type="non-terminal residue" evidence="2">
    <location>
        <position position="1"/>
    </location>
</feature>
<reference evidence="2 3" key="1">
    <citation type="submission" date="2014-04" db="EMBL/GenBank/DDBJ databases">
        <title>Evolutionary Origins and Diversification of the Mycorrhizal Mutualists.</title>
        <authorList>
            <consortium name="DOE Joint Genome Institute"/>
            <consortium name="Mycorrhizal Genomics Consortium"/>
            <person name="Kohler A."/>
            <person name="Kuo A."/>
            <person name="Nagy L.G."/>
            <person name="Floudas D."/>
            <person name="Copeland A."/>
            <person name="Barry K.W."/>
            <person name="Cichocki N."/>
            <person name="Veneault-Fourrey C."/>
            <person name="LaButti K."/>
            <person name="Lindquist E.A."/>
            <person name="Lipzen A."/>
            <person name="Lundell T."/>
            <person name="Morin E."/>
            <person name="Murat C."/>
            <person name="Riley R."/>
            <person name="Ohm R."/>
            <person name="Sun H."/>
            <person name="Tunlid A."/>
            <person name="Henrissat B."/>
            <person name="Grigoriev I.V."/>
            <person name="Hibbett D.S."/>
            <person name="Martin F."/>
        </authorList>
    </citation>
    <scope>NUCLEOTIDE SEQUENCE [LARGE SCALE GENOMIC DNA]</scope>
    <source>
        <strain evidence="2 3">MD-312</strain>
    </source>
</reference>
<gene>
    <name evidence="2" type="ORF">HYDPIDRAFT_119465</name>
</gene>
<proteinExistence type="predicted"/>
<evidence type="ECO:0000313" key="3">
    <source>
        <dbReference type="Proteomes" id="UP000053820"/>
    </source>
</evidence>
<accession>A0A0C9VYQ1</accession>
<protein>
    <recommendedName>
        <fullName evidence="1">C2H2-type domain-containing protein</fullName>
    </recommendedName>
</protein>
<dbReference type="PROSITE" id="PS00028">
    <property type="entry name" value="ZINC_FINGER_C2H2_1"/>
    <property type="match status" value="1"/>
</dbReference>
<name>A0A0C9VYQ1_9AGAM</name>
<dbReference type="OrthoDB" id="10261408at2759"/>